<accession>A0A2W5NGQ1</accession>
<dbReference type="AlphaFoldDB" id="A0A2W5NGQ1"/>
<keyword evidence="1" id="KW-0378">Hydrolase</keyword>
<organism evidence="1 2">
    <name type="scientific">Rhodovulum sulfidophilum</name>
    <name type="common">Rhodobacter sulfidophilus</name>
    <dbReference type="NCBI Taxonomy" id="35806"/>
    <lineage>
        <taxon>Bacteria</taxon>
        <taxon>Pseudomonadati</taxon>
        <taxon>Pseudomonadota</taxon>
        <taxon>Alphaproteobacteria</taxon>
        <taxon>Rhodobacterales</taxon>
        <taxon>Paracoccaceae</taxon>
        <taxon>Rhodovulum</taxon>
    </lineage>
</organism>
<comment type="caution">
    <text evidence="1">The sequence shown here is derived from an EMBL/GenBank/DDBJ whole genome shotgun (WGS) entry which is preliminary data.</text>
</comment>
<dbReference type="InterPro" id="IPR052209">
    <property type="entry name" value="CbiZ"/>
</dbReference>
<evidence type="ECO:0000313" key="1">
    <source>
        <dbReference type="EMBL" id="PZQ52691.1"/>
    </source>
</evidence>
<evidence type="ECO:0000313" key="2">
    <source>
        <dbReference type="Proteomes" id="UP000249185"/>
    </source>
</evidence>
<reference evidence="1 2" key="1">
    <citation type="submission" date="2017-08" db="EMBL/GenBank/DDBJ databases">
        <title>Infants hospitalized years apart are colonized by the same room-sourced microbial strains.</title>
        <authorList>
            <person name="Brooks B."/>
            <person name="Olm M.R."/>
            <person name="Firek B.A."/>
            <person name="Baker R."/>
            <person name="Thomas B.C."/>
            <person name="Morowitz M.J."/>
            <person name="Banfield J.F."/>
        </authorList>
    </citation>
    <scope>NUCLEOTIDE SEQUENCE [LARGE SCALE GENOMIC DNA]</scope>
    <source>
        <strain evidence="1">S2_005_002_R2_34</strain>
    </source>
</reference>
<dbReference type="PANTHER" id="PTHR35336">
    <property type="entry name" value="ADENOSYLCOBINAMIDE AMIDOHYDROLASE"/>
    <property type="match status" value="1"/>
</dbReference>
<dbReference type="InterPro" id="IPR002808">
    <property type="entry name" value="AdoCbi_amidolase"/>
</dbReference>
<dbReference type="GO" id="GO:0016787">
    <property type="term" value="F:hydrolase activity"/>
    <property type="evidence" value="ECO:0007669"/>
    <property type="project" value="UniProtKB-KW"/>
</dbReference>
<dbReference type="Pfam" id="PF01955">
    <property type="entry name" value="CbiZ"/>
    <property type="match status" value="1"/>
</dbReference>
<dbReference type="Proteomes" id="UP000249185">
    <property type="component" value="Unassembled WGS sequence"/>
</dbReference>
<dbReference type="EMBL" id="QFPW01000001">
    <property type="protein sequence ID" value="PZQ52691.1"/>
    <property type="molecule type" value="Genomic_DNA"/>
</dbReference>
<dbReference type="PANTHER" id="PTHR35336:SF5">
    <property type="entry name" value="ADENOSYLCOBINAMIDE AMIDOHYDROLASE"/>
    <property type="match status" value="1"/>
</dbReference>
<protein>
    <submittedName>
        <fullName evidence="1">Adenosylcobinamide amidohydrolase</fullName>
    </submittedName>
</protein>
<name>A0A2W5NGQ1_RHOSU</name>
<sequence length="231" mass="23824">MMRLSFEPPWLIADLGAPHRTLGWALNRPGFARASRVVWREVRDAELTPELDVARWLAAELDRRGLSEACAMVTSRDLARHVLRSAEVAGARADCVATVGLSNGERVGARTKVSSAGWGTINVALRISTPLGDGAMVEALSIAAEARTAAVMEAALAAGPDRPGGPITGTGTDCLVIAAPPGAGAYAGLHTPVGEAIGRAVYAAVRAGADEWWATVGRGARGGSRGGPRTG</sequence>
<proteinExistence type="predicted"/>
<gene>
    <name evidence="1" type="ORF">DI556_01795</name>
</gene>